<dbReference type="AlphaFoldDB" id="A0A2P8A7Q7"/>
<feature type="region of interest" description="Disordered" evidence="1">
    <location>
        <begin position="30"/>
        <end position="58"/>
    </location>
</feature>
<accession>A0A2P8A7Q7</accession>
<sequence>MALSNEEKEQMITWMFLESRPAPKTSLLYLQDNDETPEDGHNTELPEGDGSNKKRRLDLCDNKESTAMNDCHDSSFTKTTTDNVTDNAPLRCPSAASAEATFQPERAKRKRTRSLERS</sequence>
<protein>
    <submittedName>
        <fullName evidence="2">Uncharacterized protein</fullName>
    </submittedName>
</protein>
<proteinExistence type="predicted"/>
<reference evidence="2 3" key="1">
    <citation type="submission" date="2017-05" db="EMBL/GenBank/DDBJ databases">
        <title>Draft genome sequence of Elsinoe australis.</title>
        <authorList>
            <person name="Cheng Q."/>
        </authorList>
    </citation>
    <scope>NUCLEOTIDE SEQUENCE [LARGE SCALE GENOMIC DNA]</scope>
    <source>
        <strain evidence="2 3">NL1</strain>
    </source>
</reference>
<organism evidence="2 3">
    <name type="scientific">Elsinoe australis</name>
    <dbReference type="NCBI Taxonomy" id="40998"/>
    <lineage>
        <taxon>Eukaryota</taxon>
        <taxon>Fungi</taxon>
        <taxon>Dikarya</taxon>
        <taxon>Ascomycota</taxon>
        <taxon>Pezizomycotina</taxon>
        <taxon>Dothideomycetes</taxon>
        <taxon>Dothideomycetidae</taxon>
        <taxon>Myriangiales</taxon>
        <taxon>Elsinoaceae</taxon>
        <taxon>Elsinoe</taxon>
    </lineage>
</organism>
<keyword evidence="3" id="KW-1185">Reference proteome</keyword>
<name>A0A2P8A7Q7_9PEZI</name>
<dbReference type="EMBL" id="NHZQ01000060">
    <property type="protein sequence ID" value="PSK56501.1"/>
    <property type="molecule type" value="Genomic_DNA"/>
</dbReference>
<dbReference type="Proteomes" id="UP000243723">
    <property type="component" value="Unassembled WGS sequence"/>
</dbReference>
<evidence type="ECO:0000313" key="3">
    <source>
        <dbReference type="Proteomes" id="UP000243723"/>
    </source>
</evidence>
<evidence type="ECO:0000313" key="2">
    <source>
        <dbReference type="EMBL" id="PSK56501.1"/>
    </source>
</evidence>
<feature type="region of interest" description="Disordered" evidence="1">
    <location>
        <begin position="74"/>
        <end position="118"/>
    </location>
</feature>
<feature type="compositionally biased region" description="Polar residues" evidence="1">
    <location>
        <begin position="76"/>
        <end position="86"/>
    </location>
</feature>
<evidence type="ECO:0000256" key="1">
    <source>
        <dbReference type="SAM" id="MobiDB-lite"/>
    </source>
</evidence>
<gene>
    <name evidence="2" type="ORF">B9Z65_6125</name>
</gene>
<comment type="caution">
    <text evidence="2">The sequence shown here is derived from an EMBL/GenBank/DDBJ whole genome shotgun (WGS) entry which is preliminary data.</text>
</comment>